<dbReference type="InterPro" id="IPR026960">
    <property type="entry name" value="RVT-Znf"/>
</dbReference>
<reference evidence="2" key="2">
    <citation type="journal article" date="2024" name="Plant">
        <title>Genomic evolution and insights into agronomic trait innovations of Sesamum species.</title>
        <authorList>
            <person name="Miao H."/>
            <person name="Wang L."/>
            <person name="Qu L."/>
            <person name="Liu H."/>
            <person name="Sun Y."/>
            <person name="Le M."/>
            <person name="Wang Q."/>
            <person name="Wei S."/>
            <person name="Zheng Y."/>
            <person name="Lin W."/>
            <person name="Duan Y."/>
            <person name="Cao H."/>
            <person name="Xiong S."/>
            <person name="Wang X."/>
            <person name="Wei L."/>
            <person name="Li C."/>
            <person name="Ma Q."/>
            <person name="Ju M."/>
            <person name="Zhao R."/>
            <person name="Li G."/>
            <person name="Mu C."/>
            <person name="Tian Q."/>
            <person name="Mei H."/>
            <person name="Zhang T."/>
            <person name="Gao T."/>
            <person name="Zhang H."/>
        </authorList>
    </citation>
    <scope>NUCLEOTIDE SEQUENCE</scope>
    <source>
        <strain evidence="2">KEN1</strain>
    </source>
</reference>
<sequence length="270" mass="30427">MFSKNTKPEVCLDNETVLHIRRENMLACYLGLPSKIARSKRDLFTTIWDKVWARISVGMQNSCLKAWSPIFGGAMRVKTRFIRSSRSGFVRANWLIPHPHSFRPITPAPSALAHLSVGDLSDPSSCDWRVDMVQAVFWPCHSACILSILLVASGTPINLFGTILKNGVFSVRSAYHLACSVEDKLCSSSRMAEKASWWRKIWQAKLQNKVKVFIWRACVDALPTGTRLCSLIPGFHSACPFSLDDVEDSLHTFARCSFTQQVWGLVFTWC</sequence>
<feature type="domain" description="Reverse transcriptase zinc-binding" evidence="1">
    <location>
        <begin position="169"/>
        <end position="263"/>
    </location>
</feature>
<name>A0AAW2XPK8_9LAMI</name>
<proteinExistence type="predicted"/>
<dbReference type="EMBL" id="JACGWN010000003">
    <property type="protein sequence ID" value="KAL0455661.1"/>
    <property type="molecule type" value="Genomic_DNA"/>
</dbReference>
<accession>A0AAW2XPK8</accession>
<evidence type="ECO:0000313" key="2">
    <source>
        <dbReference type="EMBL" id="KAL0455661.1"/>
    </source>
</evidence>
<organism evidence="2">
    <name type="scientific">Sesamum latifolium</name>
    <dbReference type="NCBI Taxonomy" id="2727402"/>
    <lineage>
        <taxon>Eukaryota</taxon>
        <taxon>Viridiplantae</taxon>
        <taxon>Streptophyta</taxon>
        <taxon>Embryophyta</taxon>
        <taxon>Tracheophyta</taxon>
        <taxon>Spermatophyta</taxon>
        <taxon>Magnoliopsida</taxon>
        <taxon>eudicotyledons</taxon>
        <taxon>Gunneridae</taxon>
        <taxon>Pentapetalae</taxon>
        <taxon>asterids</taxon>
        <taxon>lamiids</taxon>
        <taxon>Lamiales</taxon>
        <taxon>Pedaliaceae</taxon>
        <taxon>Sesamum</taxon>
    </lineage>
</organism>
<comment type="caution">
    <text evidence="2">The sequence shown here is derived from an EMBL/GenBank/DDBJ whole genome shotgun (WGS) entry which is preliminary data.</text>
</comment>
<gene>
    <name evidence="2" type="ORF">Slati_0905300</name>
</gene>
<protein>
    <recommendedName>
        <fullName evidence="1">Reverse transcriptase zinc-binding domain-containing protein</fullName>
    </recommendedName>
</protein>
<dbReference type="Pfam" id="PF13966">
    <property type="entry name" value="zf-RVT"/>
    <property type="match status" value="1"/>
</dbReference>
<reference evidence="2" key="1">
    <citation type="submission" date="2020-06" db="EMBL/GenBank/DDBJ databases">
        <authorList>
            <person name="Li T."/>
            <person name="Hu X."/>
            <person name="Zhang T."/>
            <person name="Song X."/>
            <person name="Zhang H."/>
            <person name="Dai N."/>
            <person name="Sheng W."/>
            <person name="Hou X."/>
            <person name="Wei L."/>
        </authorList>
    </citation>
    <scope>NUCLEOTIDE SEQUENCE</scope>
    <source>
        <strain evidence="2">KEN1</strain>
        <tissue evidence="2">Leaf</tissue>
    </source>
</reference>
<dbReference type="AlphaFoldDB" id="A0AAW2XPK8"/>
<evidence type="ECO:0000259" key="1">
    <source>
        <dbReference type="Pfam" id="PF13966"/>
    </source>
</evidence>